<evidence type="ECO:0000256" key="6">
    <source>
        <dbReference type="ARBA" id="ARBA00023012"/>
    </source>
</evidence>
<dbReference type="InterPro" id="IPR036890">
    <property type="entry name" value="HATPase_C_sf"/>
</dbReference>
<evidence type="ECO:0000313" key="9">
    <source>
        <dbReference type="Proteomes" id="UP000753908"/>
    </source>
</evidence>
<dbReference type="InterPro" id="IPR005467">
    <property type="entry name" value="His_kinase_dom"/>
</dbReference>
<dbReference type="AlphaFoldDB" id="A0A951PHM5"/>
<dbReference type="Pfam" id="PF01590">
    <property type="entry name" value="GAF"/>
    <property type="match status" value="1"/>
</dbReference>
<dbReference type="GO" id="GO:0000155">
    <property type="term" value="F:phosphorelay sensor kinase activity"/>
    <property type="evidence" value="ECO:0007669"/>
    <property type="project" value="InterPro"/>
</dbReference>
<keyword evidence="5 8" id="KW-0418">Kinase</keyword>
<keyword evidence="4" id="KW-0808">Transferase</keyword>
<comment type="caution">
    <text evidence="8">The sequence shown here is derived from an EMBL/GenBank/DDBJ whole genome shotgun (WGS) entry which is preliminary data.</text>
</comment>
<dbReference type="SUPFAM" id="SSF47384">
    <property type="entry name" value="Homodimeric domain of signal transducing histidine kinase"/>
    <property type="match status" value="1"/>
</dbReference>
<dbReference type="EMBL" id="JAHHIF010000004">
    <property type="protein sequence ID" value="MBW4543506.1"/>
    <property type="molecule type" value="Genomic_DNA"/>
</dbReference>
<dbReference type="InterPro" id="IPR003661">
    <property type="entry name" value="HisK_dim/P_dom"/>
</dbReference>
<accession>A0A951PHM5</accession>
<reference evidence="8" key="1">
    <citation type="submission" date="2021-05" db="EMBL/GenBank/DDBJ databases">
        <authorList>
            <person name="Pietrasiak N."/>
            <person name="Ward R."/>
            <person name="Stajich J.E."/>
            <person name="Kurbessoian T."/>
        </authorList>
    </citation>
    <scope>NUCLEOTIDE SEQUENCE</scope>
    <source>
        <strain evidence="8">CPER-KK1</strain>
    </source>
</reference>
<evidence type="ECO:0000256" key="5">
    <source>
        <dbReference type="ARBA" id="ARBA00022777"/>
    </source>
</evidence>
<dbReference type="Pfam" id="PF02518">
    <property type="entry name" value="HATPase_c"/>
    <property type="match status" value="1"/>
</dbReference>
<sequence>MSRRSFVRSLLETSKVIRFLHRSLNQSFLKLRYLHRHRQKKRNKIPIAKASPAANPSNEAARLEALQRYEILDTPPEDAFDDLTALASFICGTPIALVSLIDSNRQWFKSKVGLEATETPRELAFCAHAILSPSEPFIVPNALDDERFATNPLVVSDPDIRFYAGVPLVTADNYPLGTLCVIDRIPRRLNREQIDALRALGRQVITQMDLRIKLEKEKELNELKSRFVSMTSHEFRTPLTTIMGSADLLEYYSDKWSKEKKQSHLQRIQNAVQHMTLLLDDVLLIGKAEAGKLKFNPSPLDLKQFCLDLIEELQPNVSNHHSLTFVNHTQDIKANLDQKLLRHILSNLLSNAIKYSPDGGTVNFELFCQEGWLIFQIQDFGIGIPEKDLPHLFESFYRANNVGDIPGTGLGLAIVKRFVDFQDGKIAVESEVGVGTRFTVQIPFHPVANYSS</sequence>
<dbReference type="EC" id="2.7.13.3" evidence="2"/>
<evidence type="ECO:0000256" key="2">
    <source>
        <dbReference type="ARBA" id="ARBA00012438"/>
    </source>
</evidence>
<reference evidence="8" key="2">
    <citation type="journal article" date="2022" name="Microbiol. Resour. Announc.">
        <title>Metagenome Sequencing to Explore Phylogenomics of Terrestrial Cyanobacteria.</title>
        <authorList>
            <person name="Ward R.D."/>
            <person name="Stajich J.E."/>
            <person name="Johansen J.R."/>
            <person name="Huntemann M."/>
            <person name="Clum A."/>
            <person name="Foster B."/>
            <person name="Foster B."/>
            <person name="Roux S."/>
            <person name="Palaniappan K."/>
            <person name="Varghese N."/>
            <person name="Mukherjee S."/>
            <person name="Reddy T.B.K."/>
            <person name="Daum C."/>
            <person name="Copeland A."/>
            <person name="Chen I.A."/>
            <person name="Ivanova N.N."/>
            <person name="Kyrpides N.C."/>
            <person name="Shapiro N."/>
            <person name="Eloe-Fadrosh E.A."/>
            <person name="Pietrasiak N."/>
        </authorList>
    </citation>
    <scope>NUCLEOTIDE SEQUENCE</scope>
    <source>
        <strain evidence="8">CPER-KK1</strain>
    </source>
</reference>
<dbReference type="InterPro" id="IPR004358">
    <property type="entry name" value="Sig_transdc_His_kin-like_C"/>
</dbReference>
<keyword evidence="6" id="KW-0902">Two-component regulatory system</keyword>
<evidence type="ECO:0000256" key="1">
    <source>
        <dbReference type="ARBA" id="ARBA00000085"/>
    </source>
</evidence>
<dbReference type="SMART" id="SM00388">
    <property type="entry name" value="HisKA"/>
    <property type="match status" value="1"/>
</dbReference>
<keyword evidence="3" id="KW-0597">Phosphoprotein</keyword>
<dbReference type="InterPro" id="IPR003594">
    <property type="entry name" value="HATPase_dom"/>
</dbReference>
<proteinExistence type="predicted"/>
<dbReference type="InterPro" id="IPR029016">
    <property type="entry name" value="GAF-like_dom_sf"/>
</dbReference>
<feature type="domain" description="Histidine kinase" evidence="7">
    <location>
        <begin position="230"/>
        <end position="446"/>
    </location>
</feature>
<dbReference type="SUPFAM" id="SSF55874">
    <property type="entry name" value="ATPase domain of HSP90 chaperone/DNA topoisomerase II/histidine kinase"/>
    <property type="match status" value="1"/>
</dbReference>
<organism evidence="8 9">
    <name type="scientific">Symplocastrum torsivum CPER-KK1</name>
    <dbReference type="NCBI Taxonomy" id="450513"/>
    <lineage>
        <taxon>Bacteria</taxon>
        <taxon>Bacillati</taxon>
        <taxon>Cyanobacteriota</taxon>
        <taxon>Cyanophyceae</taxon>
        <taxon>Oscillatoriophycideae</taxon>
        <taxon>Oscillatoriales</taxon>
        <taxon>Microcoleaceae</taxon>
        <taxon>Symplocastrum</taxon>
    </lineage>
</organism>
<dbReference type="PANTHER" id="PTHR43711">
    <property type="entry name" value="TWO-COMPONENT HISTIDINE KINASE"/>
    <property type="match status" value="1"/>
</dbReference>
<evidence type="ECO:0000259" key="7">
    <source>
        <dbReference type="PROSITE" id="PS50109"/>
    </source>
</evidence>
<dbReference type="CDD" id="cd00075">
    <property type="entry name" value="HATPase"/>
    <property type="match status" value="1"/>
</dbReference>
<dbReference type="FunFam" id="3.30.565.10:FF:000006">
    <property type="entry name" value="Sensor histidine kinase WalK"/>
    <property type="match status" value="1"/>
</dbReference>
<dbReference type="PRINTS" id="PR00344">
    <property type="entry name" value="BCTRLSENSOR"/>
</dbReference>
<dbReference type="SMART" id="SM00387">
    <property type="entry name" value="HATPase_c"/>
    <property type="match status" value="1"/>
</dbReference>
<dbReference type="SUPFAM" id="SSF55781">
    <property type="entry name" value="GAF domain-like"/>
    <property type="match status" value="1"/>
</dbReference>
<evidence type="ECO:0000256" key="4">
    <source>
        <dbReference type="ARBA" id="ARBA00022679"/>
    </source>
</evidence>
<gene>
    <name evidence="8" type="ORF">KME25_03510</name>
</gene>
<protein>
    <recommendedName>
        <fullName evidence="2">histidine kinase</fullName>
        <ecNumber evidence="2">2.7.13.3</ecNumber>
    </recommendedName>
</protein>
<name>A0A951PHM5_9CYAN</name>
<comment type="catalytic activity">
    <reaction evidence="1">
        <text>ATP + protein L-histidine = ADP + protein N-phospho-L-histidine.</text>
        <dbReference type="EC" id="2.7.13.3"/>
    </reaction>
</comment>
<evidence type="ECO:0000313" key="8">
    <source>
        <dbReference type="EMBL" id="MBW4543506.1"/>
    </source>
</evidence>
<dbReference type="PANTHER" id="PTHR43711:SF26">
    <property type="entry name" value="SENSOR HISTIDINE KINASE RCSC"/>
    <property type="match status" value="1"/>
</dbReference>
<dbReference type="Gene3D" id="3.30.450.40">
    <property type="match status" value="1"/>
</dbReference>
<dbReference type="InterPro" id="IPR003018">
    <property type="entry name" value="GAF"/>
</dbReference>
<dbReference type="Proteomes" id="UP000753908">
    <property type="component" value="Unassembled WGS sequence"/>
</dbReference>
<dbReference type="Gene3D" id="3.30.565.10">
    <property type="entry name" value="Histidine kinase-like ATPase, C-terminal domain"/>
    <property type="match status" value="1"/>
</dbReference>
<dbReference type="PROSITE" id="PS50109">
    <property type="entry name" value="HIS_KIN"/>
    <property type="match status" value="1"/>
</dbReference>
<evidence type="ECO:0000256" key="3">
    <source>
        <dbReference type="ARBA" id="ARBA00022553"/>
    </source>
</evidence>
<dbReference type="Gene3D" id="1.10.287.130">
    <property type="match status" value="1"/>
</dbReference>
<dbReference type="InterPro" id="IPR050736">
    <property type="entry name" value="Sensor_HK_Regulatory"/>
</dbReference>
<dbReference type="Pfam" id="PF00512">
    <property type="entry name" value="HisKA"/>
    <property type="match status" value="1"/>
</dbReference>
<dbReference type="SMART" id="SM00065">
    <property type="entry name" value="GAF"/>
    <property type="match status" value="1"/>
</dbReference>
<dbReference type="CDD" id="cd00082">
    <property type="entry name" value="HisKA"/>
    <property type="match status" value="1"/>
</dbReference>
<dbReference type="InterPro" id="IPR036097">
    <property type="entry name" value="HisK_dim/P_sf"/>
</dbReference>